<dbReference type="EMBL" id="NXLX01000018">
    <property type="protein sequence ID" value="RDU72644.1"/>
    <property type="molecule type" value="Genomic_DNA"/>
</dbReference>
<proteinExistence type="predicted"/>
<dbReference type="OrthoDB" id="663512at2"/>
<dbReference type="AlphaFoldDB" id="A0A3D8J6X9"/>
<evidence type="ECO:0008006" key="3">
    <source>
        <dbReference type="Google" id="ProtNLM"/>
    </source>
</evidence>
<dbReference type="Gene3D" id="2.30.110.10">
    <property type="entry name" value="Electron Transport, Fmn-binding Protein, Chain A"/>
    <property type="match status" value="1"/>
</dbReference>
<keyword evidence="2" id="KW-1185">Reference proteome</keyword>
<sequence length="134" mass="15260">MHQKIKDFIASEHLLSLSVCDDNGVYGASCFYAFDIKNLALIIKSDEDSRHVIFGLKNPKVAITIASHTKILSHIKGIQAKALFLCANANQREIYYKNYPFAKVIQGECYALEIVWAKYTDNALLLKDKMIYQR</sequence>
<evidence type="ECO:0000313" key="2">
    <source>
        <dbReference type="Proteomes" id="UP000256695"/>
    </source>
</evidence>
<gene>
    <name evidence="1" type="ORF">CQA57_06680</name>
</gene>
<comment type="caution">
    <text evidence="1">The sequence shown here is derived from an EMBL/GenBank/DDBJ whole genome shotgun (WGS) entry which is preliminary data.</text>
</comment>
<dbReference type="Proteomes" id="UP000256695">
    <property type="component" value="Unassembled WGS sequence"/>
</dbReference>
<organism evidence="1 2">
    <name type="scientific">Helicobacter anseris</name>
    <dbReference type="NCBI Taxonomy" id="375926"/>
    <lineage>
        <taxon>Bacteria</taxon>
        <taxon>Pseudomonadati</taxon>
        <taxon>Campylobacterota</taxon>
        <taxon>Epsilonproteobacteria</taxon>
        <taxon>Campylobacterales</taxon>
        <taxon>Helicobacteraceae</taxon>
        <taxon>Helicobacter</taxon>
    </lineage>
</organism>
<dbReference type="SUPFAM" id="SSF50475">
    <property type="entry name" value="FMN-binding split barrel"/>
    <property type="match status" value="1"/>
</dbReference>
<evidence type="ECO:0000313" key="1">
    <source>
        <dbReference type="EMBL" id="RDU72644.1"/>
    </source>
</evidence>
<protein>
    <recommendedName>
        <fullName evidence="3">Pyridoxamine 5'-phosphate oxidase putative domain-containing protein</fullName>
    </recommendedName>
</protein>
<dbReference type="InterPro" id="IPR012349">
    <property type="entry name" value="Split_barrel_FMN-bd"/>
</dbReference>
<accession>A0A3D8J6X9</accession>
<name>A0A3D8J6X9_9HELI</name>
<reference evidence="1 2" key="1">
    <citation type="submission" date="2018-04" db="EMBL/GenBank/DDBJ databases">
        <title>Novel Campyloabacter and Helicobacter Species and Strains.</title>
        <authorList>
            <person name="Mannion A.J."/>
            <person name="Shen Z."/>
            <person name="Fox J.G."/>
        </authorList>
    </citation>
    <scope>NUCLEOTIDE SEQUENCE [LARGE SCALE GENOMIC DNA]</scope>
    <source>
        <strain evidence="1 2">MIT 04-9362</strain>
    </source>
</reference>
<dbReference type="RefSeq" id="WP_115579462.1">
    <property type="nucleotide sequence ID" value="NZ_NXLX01000018.1"/>
</dbReference>